<accession>A0A1J5QIM5</accession>
<reference evidence="2" key="1">
    <citation type="submission" date="2016-10" db="EMBL/GenBank/DDBJ databases">
        <title>Sequence of Gallionella enrichment culture.</title>
        <authorList>
            <person name="Poehlein A."/>
            <person name="Muehling M."/>
            <person name="Daniel R."/>
        </authorList>
    </citation>
    <scope>NUCLEOTIDE SEQUENCE</scope>
</reference>
<dbReference type="EMBL" id="MLJW01000713">
    <property type="protein sequence ID" value="OIQ83336.1"/>
    <property type="molecule type" value="Genomic_DNA"/>
</dbReference>
<gene>
    <name evidence="2" type="ORF">GALL_348740</name>
</gene>
<evidence type="ECO:0000256" key="1">
    <source>
        <dbReference type="ARBA" id="ARBA00022649"/>
    </source>
</evidence>
<protein>
    <submittedName>
        <fullName evidence="2">Plasmid stabilization system protein</fullName>
    </submittedName>
</protein>
<proteinExistence type="predicted"/>
<dbReference type="AlphaFoldDB" id="A0A1J5QIM5"/>
<dbReference type="Pfam" id="PF05016">
    <property type="entry name" value="ParE_toxin"/>
    <property type="match status" value="1"/>
</dbReference>
<dbReference type="InterPro" id="IPR035093">
    <property type="entry name" value="RelE/ParE_toxin_dom_sf"/>
</dbReference>
<evidence type="ECO:0000313" key="2">
    <source>
        <dbReference type="EMBL" id="OIQ83336.1"/>
    </source>
</evidence>
<name>A0A1J5QIM5_9ZZZZ</name>
<dbReference type="InterPro" id="IPR007712">
    <property type="entry name" value="RelE/ParE_toxin"/>
</dbReference>
<dbReference type="Gene3D" id="3.30.2310.20">
    <property type="entry name" value="RelE-like"/>
    <property type="match status" value="1"/>
</dbReference>
<organism evidence="2">
    <name type="scientific">mine drainage metagenome</name>
    <dbReference type="NCBI Taxonomy" id="410659"/>
    <lineage>
        <taxon>unclassified sequences</taxon>
        <taxon>metagenomes</taxon>
        <taxon>ecological metagenomes</taxon>
    </lineage>
</organism>
<comment type="caution">
    <text evidence="2">The sequence shown here is derived from an EMBL/GenBank/DDBJ whole genome shotgun (WGS) entry which is preliminary data.</text>
</comment>
<sequence>MLRGLLVTKTLAVKFTANFERNLRDIESFLTEAKAAQAFDGLLDELLETAIPNLERFPEMGRPFLTRQPRSVETANALATLRAKLSALTQDADALREYLLKDYLLLYAPIGGAIYLLAIRHQRQLSFDFEGHWRR</sequence>
<keyword evidence="1" id="KW-1277">Toxin-antitoxin system</keyword>